<evidence type="ECO:0000256" key="3">
    <source>
        <dbReference type="ARBA" id="ARBA00022692"/>
    </source>
</evidence>
<feature type="transmembrane region" description="Helical" evidence="7">
    <location>
        <begin position="128"/>
        <end position="148"/>
    </location>
</feature>
<dbReference type="GO" id="GO:0022857">
    <property type="term" value="F:transmembrane transporter activity"/>
    <property type="evidence" value="ECO:0007669"/>
    <property type="project" value="InterPro"/>
</dbReference>
<feature type="transmembrane region" description="Helical" evidence="7">
    <location>
        <begin position="326"/>
        <end position="344"/>
    </location>
</feature>
<evidence type="ECO:0000256" key="4">
    <source>
        <dbReference type="ARBA" id="ARBA00022797"/>
    </source>
</evidence>
<dbReference type="PANTHER" id="PTHR43791:SF36">
    <property type="entry name" value="TRANSPORTER, PUTATIVE (AFU_ORTHOLOGUE AFUA_6G08340)-RELATED"/>
    <property type="match status" value="1"/>
</dbReference>
<comment type="subcellular location">
    <subcellularLocation>
        <location evidence="1">Membrane</location>
        <topology evidence="1">Multi-pass membrane protein</topology>
    </subcellularLocation>
</comment>
<keyword evidence="5 7" id="KW-1133">Transmembrane helix</keyword>
<dbReference type="PANTHER" id="PTHR43791">
    <property type="entry name" value="PERMEASE-RELATED"/>
    <property type="match status" value="1"/>
</dbReference>
<evidence type="ECO:0000256" key="1">
    <source>
        <dbReference type="ARBA" id="ARBA00004141"/>
    </source>
</evidence>
<feature type="transmembrane region" description="Helical" evidence="7">
    <location>
        <begin position="191"/>
        <end position="213"/>
    </location>
</feature>
<dbReference type="SUPFAM" id="SSF103473">
    <property type="entry name" value="MFS general substrate transporter"/>
    <property type="match status" value="1"/>
</dbReference>
<feature type="transmembrane region" description="Helical" evidence="7">
    <location>
        <begin position="293"/>
        <end position="314"/>
    </location>
</feature>
<proteinExistence type="predicted"/>
<evidence type="ECO:0000313" key="11">
    <source>
        <dbReference type="Proteomes" id="UP000441404"/>
    </source>
</evidence>
<feature type="transmembrane region" description="Helical" evidence="7">
    <location>
        <begin position="417"/>
        <end position="437"/>
    </location>
</feature>
<feature type="transmembrane region" description="Helical" evidence="7">
    <location>
        <begin position="65"/>
        <end position="82"/>
    </location>
</feature>
<feature type="transmembrane region" description="Helical" evidence="7">
    <location>
        <begin position="350"/>
        <end position="373"/>
    </location>
</feature>
<dbReference type="InterPro" id="IPR036259">
    <property type="entry name" value="MFS_trans_sf"/>
</dbReference>
<dbReference type="AlphaFoldDB" id="A0A6A7YJD4"/>
<feature type="transmembrane region" description="Helical" evidence="7">
    <location>
        <begin position="28"/>
        <end position="45"/>
    </location>
</feature>
<keyword evidence="6 7" id="KW-0472">Membrane</keyword>
<feature type="transmembrane region" description="Helical" evidence="7">
    <location>
        <begin position="259"/>
        <end position="281"/>
    </location>
</feature>
<evidence type="ECO:0000313" key="9">
    <source>
        <dbReference type="EMBL" id="MQT45714.1"/>
    </source>
</evidence>
<dbReference type="EMBL" id="WIWI01000004">
    <property type="protein sequence ID" value="MQT87983.1"/>
    <property type="molecule type" value="Genomic_DNA"/>
</dbReference>
<feature type="transmembrane region" description="Helical" evidence="7">
    <location>
        <begin position="160"/>
        <end position="179"/>
    </location>
</feature>
<evidence type="ECO:0000313" key="12">
    <source>
        <dbReference type="Proteomes" id="UP000489190"/>
    </source>
</evidence>
<evidence type="ECO:0000256" key="5">
    <source>
        <dbReference type="ARBA" id="ARBA00022989"/>
    </source>
</evidence>
<feature type="transmembrane region" description="Helical" evidence="7">
    <location>
        <begin position="385"/>
        <end position="405"/>
    </location>
</feature>
<feature type="transmembrane region" description="Helical" evidence="7">
    <location>
        <begin position="103"/>
        <end position="122"/>
    </location>
</feature>
<dbReference type="Pfam" id="PF07690">
    <property type="entry name" value="MFS_1"/>
    <property type="match status" value="1"/>
</dbReference>
<dbReference type="Proteomes" id="UP000489190">
    <property type="component" value="Unassembled WGS sequence"/>
</dbReference>
<evidence type="ECO:0000313" key="10">
    <source>
        <dbReference type="EMBL" id="MQT87983.1"/>
    </source>
</evidence>
<dbReference type="FunFam" id="1.20.1250.20:FF:000018">
    <property type="entry name" value="MFS transporter permease"/>
    <property type="match status" value="1"/>
</dbReference>
<keyword evidence="4" id="KW-0058">Aromatic hydrocarbons catabolism</keyword>
<evidence type="ECO:0000259" key="8">
    <source>
        <dbReference type="PROSITE" id="PS50850"/>
    </source>
</evidence>
<dbReference type="PROSITE" id="PS50850">
    <property type="entry name" value="MFS"/>
    <property type="match status" value="1"/>
</dbReference>
<feature type="domain" description="Major facilitator superfamily (MFS) profile" evidence="8">
    <location>
        <begin position="32"/>
        <end position="441"/>
    </location>
</feature>
<dbReference type="GO" id="GO:0016020">
    <property type="term" value="C:membrane"/>
    <property type="evidence" value="ECO:0007669"/>
    <property type="project" value="UniProtKB-SubCell"/>
</dbReference>
<evidence type="ECO:0000256" key="2">
    <source>
        <dbReference type="ARBA" id="ARBA00022448"/>
    </source>
</evidence>
<name>A0A6A7YJD4_9PSED</name>
<evidence type="ECO:0000256" key="7">
    <source>
        <dbReference type="SAM" id="Phobius"/>
    </source>
</evidence>
<dbReference type="EMBL" id="WIWJ01000004">
    <property type="protein sequence ID" value="MQT45714.1"/>
    <property type="molecule type" value="Genomic_DNA"/>
</dbReference>
<dbReference type="InterPro" id="IPR020846">
    <property type="entry name" value="MFS_dom"/>
</dbReference>
<dbReference type="Gene3D" id="1.20.1250.20">
    <property type="entry name" value="MFS general substrate transporter like domains"/>
    <property type="match status" value="2"/>
</dbReference>
<protein>
    <submittedName>
        <fullName evidence="9">MFS transporter</fullName>
    </submittedName>
</protein>
<dbReference type="Proteomes" id="UP000441404">
    <property type="component" value="Unassembled WGS sequence"/>
</dbReference>
<accession>A0A6A7YJD4</accession>
<keyword evidence="2" id="KW-0813">Transport</keyword>
<dbReference type="InterPro" id="IPR011701">
    <property type="entry name" value="MFS"/>
</dbReference>
<keyword evidence="3 7" id="KW-0812">Transmembrane</keyword>
<evidence type="ECO:0000256" key="6">
    <source>
        <dbReference type="ARBA" id="ARBA00023136"/>
    </source>
</evidence>
<dbReference type="RefSeq" id="WP_153326499.1">
    <property type="nucleotide sequence ID" value="NZ_WIWI01000004.1"/>
</dbReference>
<comment type="caution">
    <text evidence="9">The sequence shown here is derived from an EMBL/GenBank/DDBJ whole genome shotgun (WGS) entry which is preliminary data.</text>
</comment>
<dbReference type="CDD" id="cd17319">
    <property type="entry name" value="MFS_ExuT_GudP_like"/>
    <property type="match status" value="1"/>
</dbReference>
<reference evidence="11 12" key="1">
    <citation type="submission" date="2019-10" db="EMBL/GenBank/DDBJ databases">
        <title>Evaluation of single-gene subtyping targets for Pseudomonas.</title>
        <authorList>
            <person name="Reichler S.J."/>
            <person name="Orsi R.H."/>
            <person name="Wiedmann M."/>
            <person name="Martin N.H."/>
            <person name="Murphy S.I."/>
        </authorList>
    </citation>
    <scope>NUCLEOTIDE SEQUENCE [LARGE SCALE GENOMIC DNA]</scope>
    <source>
        <strain evidence="10 12">FSL R10-3254</strain>
        <strain evidence="9 11">FSL R10-3257</strain>
    </source>
</reference>
<sequence length="454" mass="50110">MNPPIASPVTHSPSRAAEGFDQALYRKLAWRIMPFLFLCFVLNWLDRVNIGFAHLRFKTDLNISDATFGIIVGVFSIGYLLFEIPSNLLLEKIGAKKTMTRIMILWGLVTVATAFAQTPAQFYVLRVLLGAAEAGFFPGVILYLTYWFPASHRARITSRFIMAIAVCGIIGGPLSTSIMSHFDTVAGFHGWQWLFVLTGLPPIVAGLFAWYWLDNRPADARWLSQDEKRRIEQALAEERGRRQPGGHQHFLGALKDRKVWFIVLAYCLTIMTTGNVTNIWAPSIIRDSGITSLSQLGLLSALPYVIAVGVMLLVCRHSDQQQERRWHFTVPGLLAALAMLILPQCLGSPTATVATMVLMTTGYLSATAVFWTIPTYYLSDRAKAAGLAMVNCCGQISSLLTPIMIGQIKTATGDIRLALYIVAAMVASGALILFFGVPRKALRDAPSTLEKTHD</sequence>
<organism evidence="9 11">
    <name type="scientific">Pseudomonas helleri</name>
    <dbReference type="NCBI Taxonomy" id="1608996"/>
    <lineage>
        <taxon>Bacteria</taxon>
        <taxon>Pseudomonadati</taxon>
        <taxon>Pseudomonadota</taxon>
        <taxon>Gammaproteobacteria</taxon>
        <taxon>Pseudomonadales</taxon>
        <taxon>Pseudomonadaceae</taxon>
        <taxon>Pseudomonas</taxon>
    </lineage>
</organism>
<gene>
    <name evidence="10" type="ORF">GHO39_02220</name>
    <name evidence="9" type="ORF">GHO40_03055</name>
</gene>